<dbReference type="InterPro" id="IPR011989">
    <property type="entry name" value="ARM-like"/>
</dbReference>
<accession>A0A2N1PUR0</accession>
<dbReference type="SUPFAM" id="SSF48371">
    <property type="entry name" value="ARM repeat"/>
    <property type="match status" value="1"/>
</dbReference>
<sequence length="715" mass="79712">MRQFQFSQEDQMSDSTRDREDFSQWPQTEILKSGSQPSGDVSIDSLIQDLKNSEWRIRKNAASTLENLGEKAVPNLSRNLYSDNPDVRYWSTIVLARIGGQGIGSLIKILVDGDKDMRSFAAKALSETKDQSVIQPLIQALGDSSWKVRKNSAESLLSMGNMVIKPVVQALRNDNEDVRYWATKILGEMGEDGIEPLIILLSKGNKDMRFFAAEALGESSNPLAIEKLIEALGDKSWSVRKNAAKSLQNVGEASIQPLAAALSHINPDVRHWASRILGRIGNKAIASLIKQLKDSDNEVRTLTKDVIDSIGDLAVEPLISILEKGDREMRKNAAEALGNTKSERAIKPLIRSLADESWFVRKNAAEALEEMGKIAVSHLTKALESENEDIMYWSVRILGQIGIDDIVPLVAVLKSRNQDSRYFAVEALGKTTDPNAVKYLISSLSDECWPIRRKAAECLARMRTLSLPDLIRALKEENQDVRYWSKRVLRSIGPAALEPLHDMLVSGDADTKIYATFALGEIGDRRSIASLVSALTDDNEWVRRYAATSLAQLKMEEVVEPLMECLRNEEDDMCLWVSKALAGLGEIAAPTLMRGLESRNAKVERYSATALAEMGDERAIQPLVKLFLDAEEDMTFWLYKDLKKFGAKVVDVLVGQLKKPNGASINRICDLIYEMDNCTKEKFITLSGELPKSRELEAWTAKIQRTLKSSKVRKG</sequence>
<dbReference type="SMART" id="SM00567">
    <property type="entry name" value="EZ_HEAT"/>
    <property type="match status" value="13"/>
</dbReference>
<evidence type="ECO:0008006" key="5">
    <source>
        <dbReference type="Google" id="ProtNLM"/>
    </source>
</evidence>
<dbReference type="InterPro" id="IPR016024">
    <property type="entry name" value="ARM-type_fold"/>
</dbReference>
<dbReference type="PANTHER" id="PTHR12697">
    <property type="entry name" value="PBS LYASE HEAT-LIKE PROTEIN"/>
    <property type="match status" value="1"/>
</dbReference>
<feature type="compositionally biased region" description="Polar residues" evidence="2">
    <location>
        <begin position="1"/>
        <end position="14"/>
    </location>
</feature>
<gene>
    <name evidence="3" type="ORF">CVV64_01285</name>
</gene>
<dbReference type="AlphaFoldDB" id="A0A2N1PUR0"/>
<dbReference type="InterPro" id="IPR004155">
    <property type="entry name" value="PBS_lyase_HEAT"/>
</dbReference>
<dbReference type="GO" id="GO:0016491">
    <property type="term" value="F:oxidoreductase activity"/>
    <property type="evidence" value="ECO:0007669"/>
    <property type="project" value="TreeGrafter"/>
</dbReference>
<organism evidence="3 4">
    <name type="scientific">Candidatus Wallbacteria bacterium HGW-Wallbacteria-1</name>
    <dbReference type="NCBI Taxonomy" id="2013854"/>
    <lineage>
        <taxon>Bacteria</taxon>
        <taxon>Candidatus Walliibacteriota</taxon>
    </lineage>
</organism>
<comment type="caution">
    <text evidence="3">The sequence shown here is derived from an EMBL/GenBank/DDBJ whole genome shotgun (WGS) entry which is preliminary data.</text>
</comment>
<evidence type="ECO:0000313" key="3">
    <source>
        <dbReference type="EMBL" id="PKK92079.1"/>
    </source>
</evidence>
<evidence type="ECO:0000256" key="2">
    <source>
        <dbReference type="SAM" id="MobiDB-lite"/>
    </source>
</evidence>
<name>A0A2N1PUR0_9BACT</name>
<dbReference type="InterPro" id="IPR000357">
    <property type="entry name" value="HEAT"/>
</dbReference>
<reference evidence="3 4" key="1">
    <citation type="journal article" date="2017" name="ISME J.">
        <title>Potential for microbial H2 and metal transformations associated with novel bacteria and archaea in deep terrestrial subsurface sediments.</title>
        <authorList>
            <person name="Hernsdorf A.W."/>
            <person name="Amano Y."/>
            <person name="Miyakawa K."/>
            <person name="Ise K."/>
            <person name="Suzuki Y."/>
            <person name="Anantharaman K."/>
            <person name="Probst A."/>
            <person name="Burstein D."/>
            <person name="Thomas B.C."/>
            <person name="Banfield J.F."/>
        </authorList>
    </citation>
    <scope>NUCLEOTIDE SEQUENCE [LARGE SCALE GENOMIC DNA]</scope>
    <source>
        <strain evidence="3">HGW-Wallbacteria-1</strain>
    </source>
</reference>
<dbReference type="Pfam" id="PF03130">
    <property type="entry name" value="HEAT_PBS"/>
    <property type="match status" value="2"/>
</dbReference>
<evidence type="ECO:0000313" key="4">
    <source>
        <dbReference type="Proteomes" id="UP000233256"/>
    </source>
</evidence>
<protein>
    <recommendedName>
        <fullName evidence="5">TOG domain-containing protein</fullName>
    </recommendedName>
</protein>
<proteinExistence type="predicted"/>
<dbReference type="Pfam" id="PF13646">
    <property type="entry name" value="HEAT_2"/>
    <property type="match status" value="4"/>
</dbReference>
<dbReference type="PANTHER" id="PTHR12697:SF5">
    <property type="entry name" value="DEOXYHYPUSINE HYDROXYLASE"/>
    <property type="match status" value="1"/>
</dbReference>
<dbReference type="EMBL" id="PGXC01000001">
    <property type="protein sequence ID" value="PKK92079.1"/>
    <property type="molecule type" value="Genomic_DNA"/>
</dbReference>
<feature type="region of interest" description="Disordered" evidence="2">
    <location>
        <begin position="1"/>
        <end position="39"/>
    </location>
</feature>
<dbReference type="Gene3D" id="1.25.10.10">
    <property type="entry name" value="Leucine-rich Repeat Variant"/>
    <property type="match status" value="5"/>
</dbReference>
<evidence type="ECO:0000256" key="1">
    <source>
        <dbReference type="ARBA" id="ARBA00022737"/>
    </source>
</evidence>
<keyword evidence="1" id="KW-0677">Repeat</keyword>
<dbReference type="Pfam" id="PF02985">
    <property type="entry name" value="HEAT"/>
    <property type="match status" value="1"/>
</dbReference>
<dbReference type="Proteomes" id="UP000233256">
    <property type="component" value="Unassembled WGS sequence"/>
</dbReference>